<feature type="compositionally biased region" description="Basic and acidic residues" evidence="1">
    <location>
        <begin position="66"/>
        <end position="76"/>
    </location>
</feature>
<feature type="region of interest" description="Disordered" evidence="1">
    <location>
        <begin position="1"/>
        <end position="20"/>
    </location>
</feature>
<organism evidence="2">
    <name type="scientific">Oryza punctata</name>
    <name type="common">Red rice</name>
    <dbReference type="NCBI Taxonomy" id="4537"/>
    <lineage>
        <taxon>Eukaryota</taxon>
        <taxon>Viridiplantae</taxon>
        <taxon>Streptophyta</taxon>
        <taxon>Embryophyta</taxon>
        <taxon>Tracheophyta</taxon>
        <taxon>Spermatophyta</taxon>
        <taxon>Magnoliopsida</taxon>
        <taxon>Liliopsida</taxon>
        <taxon>Poales</taxon>
        <taxon>Poaceae</taxon>
        <taxon>BOP clade</taxon>
        <taxon>Oryzoideae</taxon>
        <taxon>Oryzeae</taxon>
        <taxon>Oryzinae</taxon>
        <taxon>Oryza</taxon>
    </lineage>
</organism>
<dbReference type="Gramene" id="OPUNC09G15710.1">
    <property type="protein sequence ID" value="OPUNC09G15710.1"/>
    <property type="gene ID" value="OPUNC09G15710"/>
</dbReference>
<dbReference type="EnsemblPlants" id="OPUNC09G15710.1">
    <property type="protein sequence ID" value="OPUNC09G15710.1"/>
    <property type="gene ID" value="OPUNC09G15710"/>
</dbReference>
<evidence type="ECO:0000313" key="3">
    <source>
        <dbReference type="Proteomes" id="UP000026962"/>
    </source>
</evidence>
<reference evidence="2" key="1">
    <citation type="submission" date="2015-04" db="UniProtKB">
        <authorList>
            <consortium name="EnsemblPlants"/>
        </authorList>
    </citation>
    <scope>IDENTIFICATION</scope>
</reference>
<feature type="compositionally biased region" description="Basic and acidic residues" evidence="1">
    <location>
        <begin position="1"/>
        <end position="15"/>
    </location>
</feature>
<dbReference type="Proteomes" id="UP000026962">
    <property type="component" value="Chromosome 9"/>
</dbReference>
<feature type="region of interest" description="Disordered" evidence="1">
    <location>
        <begin position="66"/>
        <end position="88"/>
    </location>
</feature>
<evidence type="ECO:0000313" key="2">
    <source>
        <dbReference type="EnsemblPlants" id="OPUNC09G15710.1"/>
    </source>
</evidence>
<reference evidence="2" key="2">
    <citation type="submission" date="2018-05" db="EMBL/GenBank/DDBJ databases">
        <title>OpunRS2 (Oryza punctata Reference Sequence Version 2).</title>
        <authorList>
            <person name="Zhang J."/>
            <person name="Kudrna D."/>
            <person name="Lee S."/>
            <person name="Talag J."/>
            <person name="Welchert J."/>
            <person name="Wing R.A."/>
        </authorList>
    </citation>
    <scope>NUCLEOTIDE SEQUENCE [LARGE SCALE GENOMIC DNA]</scope>
</reference>
<dbReference type="AlphaFoldDB" id="A0A0E0M3R3"/>
<keyword evidence="3" id="KW-1185">Reference proteome</keyword>
<accession>A0A0E0M3R3</accession>
<protein>
    <submittedName>
        <fullName evidence="2">Uncharacterized protein</fullName>
    </submittedName>
</protein>
<sequence>MTRQETHDEPHEKRCLGKRRLAFGDKPEWHAQRGGQPGRLAHVQLRRVHAAGGGELPVEVVQEADQRHLQHRHGEVDAGADPPASAERDELSTACTLLAKNRSGRNSSGESHAAVSLPIAHALMNSDPCTTAAAVDWCGTRIGAGGWSRSTSFTTAFSFASTRGFATSSAMVHSSITDVVSVAAAIKS</sequence>
<dbReference type="HOGENOM" id="CLU_1443232_0_0_1"/>
<evidence type="ECO:0000256" key="1">
    <source>
        <dbReference type="SAM" id="MobiDB-lite"/>
    </source>
</evidence>
<name>A0A0E0M3R3_ORYPU</name>
<proteinExistence type="predicted"/>